<dbReference type="PANTHER" id="PTHR34817">
    <property type="entry name" value="NUCLEOTIDYLTRANSFERASE"/>
    <property type="match status" value="1"/>
</dbReference>
<accession>A0ABQ6CBF2</accession>
<keyword evidence="2" id="KW-1185">Reference proteome</keyword>
<evidence type="ECO:0008006" key="3">
    <source>
        <dbReference type="Google" id="ProtNLM"/>
    </source>
</evidence>
<name>A0ABQ6CBF2_9HYPH</name>
<evidence type="ECO:0000313" key="2">
    <source>
        <dbReference type="Proteomes" id="UP001156882"/>
    </source>
</evidence>
<gene>
    <name evidence="1" type="ORF">GCM10007874_04950</name>
</gene>
<dbReference type="PANTHER" id="PTHR34817:SF2">
    <property type="entry name" value="NUCLEOTIDYLTRANSFERASE"/>
    <property type="match status" value="1"/>
</dbReference>
<dbReference type="Pfam" id="PF10127">
    <property type="entry name" value="RlaP"/>
    <property type="match status" value="1"/>
</dbReference>
<evidence type="ECO:0000313" key="1">
    <source>
        <dbReference type="EMBL" id="GLS17480.1"/>
    </source>
</evidence>
<dbReference type="RefSeq" id="WP_284310298.1">
    <property type="nucleotide sequence ID" value="NZ_BSPC01000005.1"/>
</dbReference>
<dbReference type="EMBL" id="BSPC01000005">
    <property type="protein sequence ID" value="GLS17480.1"/>
    <property type="molecule type" value="Genomic_DNA"/>
</dbReference>
<comment type="caution">
    <text evidence="1">The sequence shown here is derived from an EMBL/GenBank/DDBJ whole genome shotgun (WGS) entry which is preliminary data.</text>
</comment>
<organism evidence="1 2">
    <name type="scientific">Labrys miyagiensis</name>
    <dbReference type="NCBI Taxonomy" id="346912"/>
    <lineage>
        <taxon>Bacteria</taxon>
        <taxon>Pseudomonadati</taxon>
        <taxon>Pseudomonadota</taxon>
        <taxon>Alphaproteobacteria</taxon>
        <taxon>Hyphomicrobiales</taxon>
        <taxon>Xanthobacteraceae</taxon>
        <taxon>Labrys</taxon>
    </lineage>
</organism>
<reference evidence="2" key="1">
    <citation type="journal article" date="2019" name="Int. J. Syst. Evol. Microbiol.">
        <title>The Global Catalogue of Microorganisms (GCM) 10K type strain sequencing project: providing services to taxonomists for standard genome sequencing and annotation.</title>
        <authorList>
            <consortium name="The Broad Institute Genomics Platform"/>
            <consortium name="The Broad Institute Genome Sequencing Center for Infectious Disease"/>
            <person name="Wu L."/>
            <person name="Ma J."/>
        </authorList>
    </citation>
    <scope>NUCLEOTIDE SEQUENCE [LARGE SCALE GENOMIC DNA]</scope>
    <source>
        <strain evidence="2">NBRC 101365</strain>
    </source>
</reference>
<dbReference type="InterPro" id="IPR018775">
    <property type="entry name" value="RlaP"/>
</dbReference>
<protein>
    <recommendedName>
        <fullName evidence="3">Nucleotidyltransferase domain-containing protein</fullName>
    </recommendedName>
</protein>
<proteinExistence type="predicted"/>
<dbReference type="Proteomes" id="UP001156882">
    <property type="component" value="Unassembled WGS sequence"/>
</dbReference>
<sequence>MSTTSSTIEPVTAELYALIQASLRRIEGEEGARVLLAVESGSRAWGFWSPDSDYDVRFVYVRHPDAYLSVEQPRDVIERPLSDELDIAGWDLAKTLKLIFKSNAVILEWLQSPIRYGGDEDFAAAIQDFARPRLDEKALAYHYLNLARSQIARFLDHPEEVRGKKYFYVIRPALTLRWLRLHGAGTIPPMDFGRLTRETDLPETILEALAQLLEQKKKEREFGSIPRHAALDKLIFAEVEDGEKRARRPTQRQAAGDIEAANTLFRDWVRSGSAS</sequence>